<protein>
    <recommendedName>
        <fullName evidence="7">Aspartate carbamoyltransferase</fullName>
        <ecNumber evidence="7">2.1.3.2</ecNumber>
    </recommendedName>
    <alternativeName>
        <fullName evidence="7">Aspartate transcarbamylase</fullName>
        <shortName evidence="7">ATCase</shortName>
    </alternativeName>
</protein>
<organism evidence="10 11">
    <name type="scientific">Bacillus coahuilensis p1.1.43</name>
    <dbReference type="NCBI Taxonomy" id="1150625"/>
    <lineage>
        <taxon>Bacteria</taxon>
        <taxon>Bacillati</taxon>
        <taxon>Bacillota</taxon>
        <taxon>Bacilli</taxon>
        <taxon>Bacillales</taxon>
        <taxon>Bacillaceae</taxon>
        <taxon>Bacillus</taxon>
    </lineage>
</organism>
<dbReference type="STRING" id="1150625.Q75_05785"/>
<feature type="binding site" evidence="7">
    <location>
        <position position="130"/>
    </location>
    <ligand>
        <name>carbamoyl phosphate</name>
        <dbReference type="ChEBI" id="CHEBI:58228"/>
    </ligand>
</feature>
<dbReference type="GO" id="GO:0005829">
    <property type="term" value="C:cytosol"/>
    <property type="evidence" value="ECO:0007669"/>
    <property type="project" value="TreeGrafter"/>
</dbReference>
<comment type="pathway">
    <text evidence="1 7">Pyrimidine metabolism; UMP biosynthesis via de novo pathway; (S)-dihydroorotate from bicarbonate: step 2/3.</text>
</comment>
<dbReference type="GO" id="GO:0016597">
    <property type="term" value="F:amino acid binding"/>
    <property type="evidence" value="ECO:0007669"/>
    <property type="project" value="InterPro"/>
</dbReference>
<dbReference type="HAMAP" id="MF_00001">
    <property type="entry name" value="Asp_carb_tr"/>
    <property type="match status" value="1"/>
</dbReference>
<comment type="catalytic activity">
    <reaction evidence="6 7">
        <text>carbamoyl phosphate + L-aspartate = N-carbamoyl-L-aspartate + phosphate + H(+)</text>
        <dbReference type="Rhea" id="RHEA:20013"/>
        <dbReference type="ChEBI" id="CHEBI:15378"/>
        <dbReference type="ChEBI" id="CHEBI:29991"/>
        <dbReference type="ChEBI" id="CHEBI:32814"/>
        <dbReference type="ChEBI" id="CHEBI:43474"/>
        <dbReference type="ChEBI" id="CHEBI:58228"/>
        <dbReference type="EC" id="2.1.3.2"/>
    </reaction>
</comment>
<evidence type="ECO:0000313" key="11">
    <source>
        <dbReference type="Proteomes" id="UP000074108"/>
    </source>
</evidence>
<dbReference type="EC" id="2.1.3.2" evidence="7"/>
<dbReference type="GO" id="GO:0006520">
    <property type="term" value="P:amino acid metabolic process"/>
    <property type="evidence" value="ECO:0007669"/>
    <property type="project" value="InterPro"/>
</dbReference>
<comment type="subunit">
    <text evidence="7">Heterododecamer (2C3:3R2) of six catalytic PyrB chains organized as two trimers (C3), and six regulatory PyrI chains organized as three dimers (R2).</text>
</comment>
<evidence type="ECO:0000256" key="2">
    <source>
        <dbReference type="ARBA" id="ARBA00008896"/>
    </source>
</evidence>
<evidence type="ECO:0000256" key="6">
    <source>
        <dbReference type="ARBA" id="ARBA00048859"/>
    </source>
</evidence>
<dbReference type="GO" id="GO:0044205">
    <property type="term" value="P:'de novo' UMP biosynthetic process"/>
    <property type="evidence" value="ECO:0007669"/>
    <property type="project" value="UniProtKB-UniRule"/>
</dbReference>
<dbReference type="PANTHER" id="PTHR45753:SF6">
    <property type="entry name" value="ASPARTATE CARBAMOYLTRANSFERASE"/>
    <property type="match status" value="1"/>
</dbReference>
<dbReference type="InterPro" id="IPR002082">
    <property type="entry name" value="Asp_carbamoyltransf"/>
</dbReference>
<dbReference type="Gene3D" id="3.40.50.1370">
    <property type="entry name" value="Aspartate/ornithine carbamoyltransferase"/>
    <property type="match status" value="2"/>
</dbReference>
<dbReference type="SUPFAM" id="SSF53671">
    <property type="entry name" value="Aspartate/ornithine carbamoyltransferase"/>
    <property type="match status" value="1"/>
</dbReference>
<evidence type="ECO:0000313" key="10">
    <source>
        <dbReference type="EMBL" id="KUP07039.1"/>
    </source>
</evidence>
<comment type="similarity">
    <text evidence="2 7">Belongs to the aspartate/ornithine carbamoyltransferase superfamily. ATCase family.</text>
</comment>
<evidence type="ECO:0000256" key="1">
    <source>
        <dbReference type="ARBA" id="ARBA00004852"/>
    </source>
</evidence>
<dbReference type="NCBIfam" id="NF002032">
    <property type="entry name" value="PRK00856.1"/>
    <property type="match status" value="1"/>
</dbReference>
<dbReference type="InterPro" id="IPR006132">
    <property type="entry name" value="Asp/Orn_carbamoyltranf_P-bd"/>
</dbReference>
<dbReference type="Pfam" id="PF00185">
    <property type="entry name" value="OTCace"/>
    <property type="match status" value="1"/>
</dbReference>
<dbReference type="UniPathway" id="UPA00070">
    <property type="reaction ID" value="UER00116"/>
</dbReference>
<feature type="binding site" evidence="7">
    <location>
        <position position="49"/>
    </location>
    <ligand>
        <name>carbamoyl phosphate</name>
        <dbReference type="ChEBI" id="CHEBI:58228"/>
    </ligand>
</feature>
<gene>
    <name evidence="7" type="primary">pyrB</name>
    <name evidence="10" type="ORF">Q75_05785</name>
</gene>
<dbReference type="GO" id="GO:0004070">
    <property type="term" value="F:aspartate carbamoyltransferase activity"/>
    <property type="evidence" value="ECO:0007669"/>
    <property type="project" value="UniProtKB-UniRule"/>
</dbReference>
<feature type="binding site" evidence="7">
    <location>
        <position position="253"/>
    </location>
    <ligand>
        <name>carbamoyl phosphate</name>
        <dbReference type="ChEBI" id="CHEBI:58228"/>
    </ligand>
</feature>
<feature type="binding site" evidence="7">
    <location>
        <position position="160"/>
    </location>
    <ligand>
        <name>L-aspartate</name>
        <dbReference type="ChEBI" id="CHEBI:29991"/>
    </ligand>
</feature>
<keyword evidence="4 7" id="KW-0665">Pyrimidine biosynthesis</keyword>
<sequence length="301" mass="34349">MNHLFTIKDLSTDEIHHILTQADRFKNGETWLPSDLVFVSNLFFEASTRTKMSFEIAEKRLGLQVIPFETTTSSTVKGETLYDTVKTLESIGVKLVVIRHPEDSYFSQLVDGINIPILNGGDGSGNHPTQCLLDLLTIKEEFQQFENLTVSIIGDLRHSRVARSNAEALTKLGANVIFSGPEDWFDEEYNRHGPFLPVDEAVMESDVVMLLRIQHERHKETAHLTQEEYHQQYGLTIERYNRMKQGSIVMHPAPVNRDVEIASELIEAPRSRIFKQMENGVYIRMSVIKRALHKGEEGWIG</sequence>
<dbReference type="PRINTS" id="PR00100">
    <property type="entry name" value="AOTCASE"/>
</dbReference>
<feature type="binding site" evidence="7">
    <location>
        <position position="77"/>
    </location>
    <ligand>
        <name>L-aspartate</name>
        <dbReference type="ChEBI" id="CHEBI:29991"/>
    </ligand>
</feature>
<evidence type="ECO:0000259" key="9">
    <source>
        <dbReference type="Pfam" id="PF02729"/>
    </source>
</evidence>
<dbReference type="AlphaFoldDB" id="A0A147K9D5"/>
<dbReference type="InterPro" id="IPR006131">
    <property type="entry name" value="Asp_carbamoyltransf_Asp/Orn-bd"/>
</dbReference>
<evidence type="ECO:0000256" key="3">
    <source>
        <dbReference type="ARBA" id="ARBA00022679"/>
    </source>
</evidence>
<keyword evidence="3 7" id="KW-0808">Transferase</keyword>
<feature type="binding site" evidence="7">
    <location>
        <position position="254"/>
    </location>
    <ligand>
        <name>carbamoyl phosphate</name>
        <dbReference type="ChEBI" id="CHEBI:58228"/>
    </ligand>
</feature>
<feature type="domain" description="Aspartate/ornithine carbamoyltransferase carbamoyl-P binding" evidence="9">
    <location>
        <begin position="3"/>
        <end position="140"/>
    </location>
</feature>
<dbReference type="PANTHER" id="PTHR45753">
    <property type="entry name" value="ORNITHINE CARBAMOYLTRANSFERASE, MITOCHONDRIAL"/>
    <property type="match status" value="1"/>
</dbReference>
<dbReference type="EMBL" id="LDYG01000024">
    <property type="protein sequence ID" value="KUP07039.1"/>
    <property type="molecule type" value="Genomic_DNA"/>
</dbReference>
<evidence type="ECO:0000256" key="5">
    <source>
        <dbReference type="ARBA" id="ARBA00043884"/>
    </source>
</evidence>
<dbReference type="RefSeq" id="WP_059350718.1">
    <property type="nucleotide sequence ID" value="NZ_LDYG01000024.1"/>
</dbReference>
<dbReference type="GO" id="GO:0006207">
    <property type="term" value="P:'de novo' pyrimidine nucleobase biosynthetic process"/>
    <property type="evidence" value="ECO:0007669"/>
    <property type="project" value="InterPro"/>
</dbReference>
<dbReference type="NCBIfam" id="TIGR00670">
    <property type="entry name" value="asp_carb_tr"/>
    <property type="match status" value="1"/>
</dbReference>
<dbReference type="OrthoDB" id="9774690at2"/>
<keyword evidence="11" id="KW-1185">Reference proteome</keyword>
<dbReference type="Proteomes" id="UP000074108">
    <property type="component" value="Unassembled WGS sequence"/>
</dbReference>
<dbReference type="PRINTS" id="PR00101">
    <property type="entry name" value="ATCASE"/>
</dbReference>
<evidence type="ECO:0000259" key="8">
    <source>
        <dbReference type="Pfam" id="PF00185"/>
    </source>
</evidence>
<evidence type="ECO:0000256" key="7">
    <source>
        <dbReference type="HAMAP-Rule" id="MF_00001"/>
    </source>
</evidence>
<reference evidence="10 11" key="1">
    <citation type="journal article" date="2016" name="Front. Microbiol.">
        <title>Microevolution Analysis of Bacillus coahuilensis Unveils Differences in Phosphorus Acquisition Strategies and Their Regulation.</title>
        <authorList>
            <person name="Gomez-Lunar Z."/>
            <person name="Hernandez-Gonzalez I."/>
            <person name="Rodriguez-Torres M.D."/>
            <person name="Souza V."/>
            <person name="Olmedo-Alvarez G."/>
        </authorList>
    </citation>
    <scope>NUCLEOTIDE SEQUENCE [LARGE SCALE GENOMIC DNA]</scope>
    <source>
        <strain evidence="11">p1.1.43</strain>
    </source>
</reference>
<feature type="domain" description="Aspartate/ornithine carbamoyltransferase Asp/Orn-binding" evidence="8">
    <location>
        <begin position="147"/>
        <end position="288"/>
    </location>
</feature>
<feature type="binding site" evidence="7">
    <location>
        <position position="99"/>
    </location>
    <ligand>
        <name>carbamoyl phosphate</name>
        <dbReference type="ChEBI" id="CHEBI:58228"/>
    </ligand>
</feature>
<evidence type="ECO:0000256" key="4">
    <source>
        <dbReference type="ARBA" id="ARBA00022975"/>
    </source>
</evidence>
<feature type="binding site" evidence="7">
    <location>
        <position position="212"/>
    </location>
    <ligand>
        <name>L-aspartate</name>
        <dbReference type="ChEBI" id="CHEBI:29991"/>
    </ligand>
</feature>
<dbReference type="Pfam" id="PF02729">
    <property type="entry name" value="OTCace_N"/>
    <property type="match status" value="1"/>
</dbReference>
<proteinExistence type="inferred from homology"/>
<comment type="caution">
    <text evidence="10">The sequence shown here is derived from an EMBL/GenBank/DDBJ whole genome shotgun (WGS) entry which is preliminary data.</text>
</comment>
<dbReference type="PROSITE" id="PS00097">
    <property type="entry name" value="CARBAMOYLTRANSFERASE"/>
    <property type="match status" value="1"/>
</dbReference>
<feature type="binding site" evidence="7">
    <location>
        <position position="50"/>
    </location>
    <ligand>
        <name>carbamoyl phosphate</name>
        <dbReference type="ChEBI" id="CHEBI:58228"/>
    </ligand>
</feature>
<accession>A0A147K9D5</accession>
<dbReference type="FunFam" id="3.40.50.1370:FF:000011">
    <property type="entry name" value="Aspartate carbamoyltransferase"/>
    <property type="match status" value="1"/>
</dbReference>
<dbReference type="InterPro" id="IPR006130">
    <property type="entry name" value="Asp/Orn_carbamoylTrfase"/>
</dbReference>
<name>A0A147K9D5_9BACI</name>
<dbReference type="InterPro" id="IPR036901">
    <property type="entry name" value="Asp/Orn_carbamoylTrfase_sf"/>
</dbReference>
<dbReference type="PATRIC" id="fig|1150625.3.peg.1214"/>
<comment type="function">
    <text evidence="5 7">Catalyzes the condensation of carbamoyl phosphate and aspartate to form carbamoyl aspartate and inorganic phosphate, the committed step in the de novo pyrimidine nucleotide biosynthesis pathway.</text>
</comment>
<feature type="binding site" evidence="7">
    <location>
        <position position="127"/>
    </location>
    <ligand>
        <name>carbamoyl phosphate</name>
        <dbReference type="ChEBI" id="CHEBI:58228"/>
    </ligand>
</feature>